<comment type="similarity">
    <text evidence="1">Belongs to the LysR transcriptional regulatory family.</text>
</comment>
<evidence type="ECO:0000259" key="5">
    <source>
        <dbReference type="PROSITE" id="PS50931"/>
    </source>
</evidence>
<evidence type="ECO:0000256" key="2">
    <source>
        <dbReference type="ARBA" id="ARBA00023015"/>
    </source>
</evidence>
<dbReference type="PANTHER" id="PTHR30118:SF15">
    <property type="entry name" value="TRANSCRIPTIONAL REGULATORY PROTEIN"/>
    <property type="match status" value="1"/>
</dbReference>
<keyword evidence="7" id="KW-1185">Reference proteome</keyword>
<dbReference type="Gene3D" id="1.10.10.10">
    <property type="entry name" value="Winged helix-like DNA-binding domain superfamily/Winged helix DNA-binding domain"/>
    <property type="match status" value="1"/>
</dbReference>
<evidence type="ECO:0000313" key="7">
    <source>
        <dbReference type="Proteomes" id="UP000005835"/>
    </source>
</evidence>
<protein>
    <recommendedName>
        <fullName evidence="5">HTH lysR-type domain-containing protein</fullName>
    </recommendedName>
</protein>
<dbReference type="InterPro" id="IPR050389">
    <property type="entry name" value="LysR-type_TF"/>
</dbReference>
<dbReference type="PROSITE" id="PS50931">
    <property type="entry name" value="HTH_LYSR"/>
    <property type="match status" value="1"/>
</dbReference>
<organism evidence="6 7">
    <name type="scientific">Sutterella wadsworthensis 2_1_59BFAA</name>
    <dbReference type="NCBI Taxonomy" id="742823"/>
    <lineage>
        <taxon>Bacteria</taxon>
        <taxon>Pseudomonadati</taxon>
        <taxon>Pseudomonadota</taxon>
        <taxon>Betaproteobacteria</taxon>
        <taxon>Burkholderiales</taxon>
        <taxon>Sutterellaceae</taxon>
        <taxon>Sutterella</taxon>
    </lineage>
</organism>
<keyword evidence="2" id="KW-0805">Transcription regulation</keyword>
<dbReference type="GO" id="GO:0003700">
    <property type="term" value="F:DNA-binding transcription factor activity"/>
    <property type="evidence" value="ECO:0007669"/>
    <property type="project" value="InterPro"/>
</dbReference>
<proteinExistence type="inferred from homology"/>
<name>K1JM55_9BURK</name>
<gene>
    <name evidence="6" type="ORF">HMPREF9465_01346</name>
</gene>
<dbReference type="HOGENOM" id="CLU_039613_39_3_4"/>
<evidence type="ECO:0000256" key="3">
    <source>
        <dbReference type="ARBA" id="ARBA00023125"/>
    </source>
</evidence>
<dbReference type="EMBL" id="ADMG01000031">
    <property type="protein sequence ID" value="EKB31241.1"/>
    <property type="molecule type" value="Genomic_DNA"/>
</dbReference>
<reference evidence="6 7" key="1">
    <citation type="submission" date="2012-05" db="EMBL/GenBank/DDBJ databases">
        <title>The Genome Sequence of Sutterella wadsworthensis 2_1_59BFAA.</title>
        <authorList>
            <consortium name="The Broad Institute Genome Sequencing Platform"/>
            <person name="Earl A."/>
            <person name="Ward D."/>
            <person name="Feldgarden M."/>
            <person name="Gevers D."/>
            <person name="Daigneault M."/>
            <person name="Strauss J."/>
            <person name="Allen-Vercoe E."/>
            <person name="Walker B."/>
            <person name="Young S.K."/>
            <person name="Zeng Q."/>
            <person name="Gargeya S."/>
            <person name="Fitzgerald M."/>
            <person name="Haas B."/>
            <person name="Abouelleil A."/>
            <person name="Alvarado L."/>
            <person name="Arachchi H.M."/>
            <person name="Berlin A.M."/>
            <person name="Chapman S.B."/>
            <person name="Goldberg J."/>
            <person name="Griggs A."/>
            <person name="Gujja S."/>
            <person name="Hansen M."/>
            <person name="Howarth C."/>
            <person name="Imamovic A."/>
            <person name="Larimer J."/>
            <person name="McCowen C."/>
            <person name="Montmayeur A."/>
            <person name="Murphy C."/>
            <person name="Neiman D."/>
            <person name="Pearson M."/>
            <person name="Priest M."/>
            <person name="Roberts A."/>
            <person name="Saif S."/>
            <person name="Shea T."/>
            <person name="Sisk P."/>
            <person name="Sykes S."/>
            <person name="Wortman J."/>
            <person name="Nusbaum C."/>
            <person name="Birren B."/>
        </authorList>
    </citation>
    <scope>NUCLEOTIDE SEQUENCE [LARGE SCALE GENOMIC DNA]</scope>
    <source>
        <strain evidence="6 7">2_1_59BFAA</strain>
    </source>
</reference>
<dbReference type="InterPro" id="IPR000847">
    <property type="entry name" value="LysR_HTH_N"/>
</dbReference>
<feature type="domain" description="HTH lysR-type" evidence="5">
    <location>
        <begin position="3"/>
        <end position="60"/>
    </location>
</feature>
<sequence length="316" mass="35105">MIVNADELKLFRTIYETESLSEAAARLQLSLPKASRQLASLRKTFGDKLFVRCDHRMCPTLRARSLLPKVDALLSGFEALECPGVFSVEQLRHVFRIAGLDNALLSYFGPVLDALGRHAPGVRLNFHSISSNFYADLHQGRIDLAVYATQESFPTFRRLAICEDAYVYVARGTSELARRVLSGQVLTEREVRARQSVQIALPKASADDCGLIPVIESLDASGQALPVLSAPYFVTVPLLLGAEDTTCIPFQTAHALCRTTDLCILGRSKKSSVFTPSFIWSDRVDGDPAHQWLRSFLFSEMRQHLGDLRAVPILRN</sequence>
<dbReference type="Pfam" id="PF03466">
    <property type="entry name" value="LysR_substrate"/>
    <property type="match status" value="1"/>
</dbReference>
<comment type="caution">
    <text evidence="6">The sequence shown here is derived from an EMBL/GenBank/DDBJ whole genome shotgun (WGS) entry which is preliminary data.</text>
</comment>
<dbReference type="SUPFAM" id="SSF46785">
    <property type="entry name" value="Winged helix' DNA-binding domain"/>
    <property type="match status" value="1"/>
</dbReference>
<dbReference type="InterPro" id="IPR036390">
    <property type="entry name" value="WH_DNA-bd_sf"/>
</dbReference>
<evidence type="ECO:0000256" key="1">
    <source>
        <dbReference type="ARBA" id="ARBA00009437"/>
    </source>
</evidence>
<dbReference type="PATRIC" id="fig|742823.3.peg.1333"/>
<evidence type="ECO:0000313" key="6">
    <source>
        <dbReference type="EMBL" id="EKB31241.1"/>
    </source>
</evidence>
<dbReference type="STRING" id="742823.HMPREF9465_01346"/>
<dbReference type="AlphaFoldDB" id="K1JM55"/>
<keyword evidence="3" id="KW-0238">DNA-binding</keyword>
<dbReference type="GO" id="GO:0003677">
    <property type="term" value="F:DNA binding"/>
    <property type="evidence" value="ECO:0007669"/>
    <property type="project" value="UniProtKB-KW"/>
</dbReference>
<dbReference type="InterPro" id="IPR005119">
    <property type="entry name" value="LysR_subst-bd"/>
</dbReference>
<dbReference type="RefSeq" id="WP_005435380.1">
    <property type="nucleotide sequence ID" value="NZ_JH815516.1"/>
</dbReference>
<dbReference type="eggNOG" id="COG0583">
    <property type="taxonomic scope" value="Bacteria"/>
</dbReference>
<dbReference type="OrthoDB" id="8523210at2"/>
<dbReference type="Gene3D" id="3.40.190.10">
    <property type="entry name" value="Periplasmic binding protein-like II"/>
    <property type="match status" value="2"/>
</dbReference>
<keyword evidence="4" id="KW-0804">Transcription</keyword>
<dbReference type="Pfam" id="PF00126">
    <property type="entry name" value="HTH_1"/>
    <property type="match status" value="1"/>
</dbReference>
<dbReference type="SUPFAM" id="SSF53850">
    <property type="entry name" value="Periplasmic binding protein-like II"/>
    <property type="match status" value="1"/>
</dbReference>
<dbReference type="InterPro" id="IPR036388">
    <property type="entry name" value="WH-like_DNA-bd_sf"/>
</dbReference>
<evidence type="ECO:0000256" key="4">
    <source>
        <dbReference type="ARBA" id="ARBA00023163"/>
    </source>
</evidence>
<dbReference type="Proteomes" id="UP000005835">
    <property type="component" value="Unassembled WGS sequence"/>
</dbReference>
<accession>K1JM55</accession>
<dbReference type="PANTHER" id="PTHR30118">
    <property type="entry name" value="HTH-TYPE TRANSCRIPTIONAL REGULATOR LEUO-RELATED"/>
    <property type="match status" value="1"/>
</dbReference>